<dbReference type="SMART" id="SM00487">
    <property type="entry name" value="DEXDc"/>
    <property type="match status" value="1"/>
</dbReference>
<evidence type="ECO:0000313" key="6">
    <source>
        <dbReference type="Proteomes" id="UP001165160"/>
    </source>
</evidence>
<evidence type="ECO:0000259" key="4">
    <source>
        <dbReference type="PROSITE" id="PS51194"/>
    </source>
</evidence>
<feature type="compositionally biased region" description="Pro residues" evidence="2">
    <location>
        <begin position="183"/>
        <end position="196"/>
    </location>
</feature>
<accession>A0A9W7B4N2</accession>
<dbReference type="GO" id="GO:0015616">
    <property type="term" value="F:DNA translocase activity"/>
    <property type="evidence" value="ECO:0007669"/>
    <property type="project" value="TreeGrafter"/>
</dbReference>
<name>A0A9W7B4N2_9STRA</name>
<gene>
    <name evidence="5" type="ORF">TrVE_jg13908</name>
</gene>
<dbReference type="GO" id="GO:0005524">
    <property type="term" value="F:ATP binding"/>
    <property type="evidence" value="ECO:0007669"/>
    <property type="project" value="InterPro"/>
</dbReference>
<dbReference type="Gene3D" id="1.20.120.850">
    <property type="entry name" value="SWI2/SNF2 ATPases, N-terminal domain"/>
    <property type="match status" value="1"/>
</dbReference>
<feature type="compositionally biased region" description="Acidic residues" evidence="2">
    <location>
        <begin position="842"/>
        <end position="872"/>
    </location>
</feature>
<feature type="compositionally biased region" description="Low complexity" evidence="2">
    <location>
        <begin position="873"/>
        <end position="885"/>
    </location>
</feature>
<dbReference type="InterPro" id="IPR014001">
    <property type="entry name" value="Helicase_ATP-bd"/>
</dbReference>
<dbReference type="CDD" id="cd18793">
    <property type="entry name" value="SF2_C_SNF"/>
    <property type="match status" value="1"/>
</dbReference>
<evidence type="ECO:0000259" key="3">
    <source>
        <dbReference type="PROSITE" id="PS51192"/>
    </source>
</evidence>
<dbReference type="Gene3D" id="3.40.50.300">
    <property type="entry name" value="P-loop containing nucleotide triphosphate hydrolases"/>
    <property type="match status" value="1"/>
</dbReference>
<dbReference type="PANTHER" id="PTHR45629">
    <property type="entry name" value="SNF2/RAD54 FAMILY MEMBER"/>
    <property type="match status" value="1"/>
</dbReference>
<dbReference type="PANTHER" id="PTHR45629:SF7">
    <property type="entry name" value="DNA EXCISION REPAIR PROTEIN ERCC-6-RELATED"/>
    <property type="match status" value="1"/>
</dbReference>
<feature type="domain" description="Helicase ATP-binding" evidence="3">
    <location>
        <begin position="275"/>
        <end position="453"/>
    </location>
</feature>
<dbReference type="InterPro" id="IPR001650">
    <property type="entry name" value="Helicase_C-like"/>
</dbReference>
<dbReference type="SUPFAM" id="SSF52540">
    <property type="entry name" value="P-loop containing nucleoside triphosphate hydrolases"/>
    <property type="match status" value="2"/>
</dbReference>
<dbReference type="GO" id="GO:0005634">
    <property type="term" value="C:nucleus"/>
    <property type="evidence" value="ECO:0007669"/>
    <property type="project" value="TreeGrafter"/>
</dbReference>
<dbReference type="GO" id="GO:0016787">
    <property type="term" value="F:hydrolase activity"/>
    <property type="evidence" value="ECO:0007669"/>
    <property type="project" value="UniProtKB-KW"/>
</dbReference>
<sequence length="885" mass="96579">MSTKVIHTTPVLYFKNKPGKTHKSRGASKFDGTTIITYESKGGGGWKVTTLLQDEDNGKVGQTLDVTSSVPPPSDSGVTCGFQWESSGKTVIKGGDATNNTSNAAPQQDKKPTIKKIVVARKGLQSKGGATLQKRTLPTQPVRNPPPQPVRNPPPQPVRNLPTQPQAKSTATTSLKRALPSTTPAPPIVRRPPPQPRKILKPLTSRKNIISAKKPPAQPVKGGIIEKEEKAGGLRSVEGDESSDIIPLSSKLLNSLQPHQEEGLRFLYRAALGRTPLGPTHTGSILADDMGLGKTLQSICLIYSLFLSDRRAKFVVVAPTKLLKNWMAEFDKWIGKASQPKRILAEPTTAGAGRAKDKMKPAEIIKQFAAVKPNASEVLLISYSQYRLNPTALNGCNVRLMICDEGHKLKGDNNQTVECLRASRAESKVVVSGTPVQNDLKEFFNLVDFVNPGLLGTVKHFNQYYHGPITKANTSSSSSASRRIATERYDELLSITSNIMIRRKKGEDVDAKLPPLFEYAVFVKPTEAQKKKYEELCDEALQGNPLPVIMSLRKLCIHPDLLDRPETADADPPASALDESLSAKFEATMSLLDSIRRTAPNDKVVLISNFKLALDLFSTALTKRNLTFKRVDGSTKQSENQFQVDLFNRTNSDTCFAFLLSSKAGGTGFNLIGGNRLIMFDGDWNPASDNQAMARTHRTGQKKTCVIYRMFTAGTVEETIYQRQLQKGNLAMNALGSSGKKTGSKLSKDELKDIFTLKDSACDTNDKLGNEWGEYDVDSGVSDGKDPAIEDFSVEKKELVSFIKLGRGRDLAAEEEDGASDASGDMDDSDEEGESVGFDYDSAGESDEENEFDMEDGFIVASDDDDADDDESVNSNSTSENEFEG</sequence>
<comment type="caution">
    <text evidence="5">The sequence shown here is derived from an EMBL/GenBank/DDBJ whole genome shotgun (WGS) entry which is preliminary data.</text>
</comment>
<dbReference type="Pfam" id="PF00271">
    <property type="entry name" value="Helicase_C"/>
    <property type="match status" value="1"/>
</dbReference>
<keyword evidence="1" id="KW-0378">Hydrolase</keyword>
<dbReference type="GO" id="GO:0000724">
    <property type="term" value="P:double-strand break repair via homologous recombination"/>
    <property type="evidence" value="ECO:0007669"/>
    <property type="project" value="TreeGrafter"/>
</dbReference>
<dbReference type="InterPro" id="IPR000330">
    <property type="entry name" value="SNF2_N"/>
</dbReference>
<feature type="domain" description="Helicase C-terminal" evidence="4">
    <location>
        <begin position="590"/>
        <end position="752"/>
    </location>
</feature>
<dbReference type="PROSITE" id="PS51194">
    <property type="entry name" value="HELICASE_CTER"/>
    <property type="match status" value="1"/>
</dbReference>
<reference evidence="6" key="1">
    <citation type="journal article" date="2023" name="Commun. Biol.">
        <title>Genome analysis of Parmales, the sister group of diatoms, reveals the evolutionary specialization of diatoms from phago-mixotrophs to photoautotrophs.</title>
        <authorList>
            <person name="Ban H."/>
            <person name="Sato S."/>
            <person name="Yoshikawa S."/>
            <person name="Yamada K."/>
            <person name="Nakamura Y."/>
            <person name="Ichinomiya M."/>
            <person name="Sato N."/>
            <person name="Blanc-Mathieu R."/>
            <person name="Endo H."/>
            <person name="Kuwata A."/>
            <person name="Ogata H."/>
        </authorList>
    </citation>
    <scope>NUCLEOTIDE SEQUENCE [LARGE SCALE GENOMIC DNA]</scope>
    <source>
        <strain evidence="6">NIES 3699</strain>
    </source>
</reference>
<dbReference type="SMART" id="SM00490">
    <property type="entry name" value="HELICc"/>
    <property type="match status" value="1"/>
</dbReference>
<dbReference type="GO" id="GO:0007131">
    <property type="term" value="P:reciprocal meiotic recombination"/>
    <property type="evidence" value="ECO:0007669"/>
    <property type="project" value="TreeGrafter"/>
</dbReference>
<evidence type="ECO:0000313" key="5">
    <source>
        <dbReference type="EMBL" id="GMH81435.1"/>
    </source>
</evidence>
<feature type="region of interest" description="Disordered" evidence="2">
    <location>
        <begin position="91"/>
        <end position="200"/>
    </location>
</feature>
<dbReference type="AlphaFoldDB" id="A0A9W7B4N2"/>
<organism evidence="5 6">
    <name type="scientific">Triparma verrucosa</name>
    <dbReference type="NCBI Taxonomy" id="1606542"/>
    <lineage>
        <taxon>Eukaryota</taxon>
        <taxon>Sar</taxon>
        <taxon>Stramenopiles</taxon>
        <taxon>Ochrophyta</taxon>
        <taxon>Bolidophyceae</taxon>
        <taxon>Parmales</taxon>
        <taxon>Triparmaceae</taxon>
        <taxon>Triparma</taxon>
    </lineage>
</organism>
<dbReference type="InterPro" id="IPR038718">
    <property type="entry name" value="SNF2-like_sf"/>
</dbReference>
<feature type="compositionally biased region" description="Polar residues" evidence="2">
    <location>
        <begin position="97"/>
        <end position="106"/>
    </location>
</feature>
<dbReference type="Gene3D" id="3.40.50.10810">
    <property type="entry name" value="Tandem AAA-ATPase domain"/>
    <property type="match status" value="1"/>
</dbReference>
<dbReference type="PROSITE" id="PS51192">
    <property type="entry name" value="HELICASE_ATP_BIND_1"/>
    <property type="match status" value="1"/>
</dbReference>
<dbReference type="EMBL" id="BRXX01000002">
    <property type="protein sequence ID" value="GMH81435.1"/>
    <property type="molecule type" value="Genomic_DNA"/>
</dbReference>
<dbReference type="InterPro" id="IPR027417">
    <property type="entry name" value="P-loop_NTPase"/>
</dbReference>
<dbReference type="InterPro" id="IPR049730">
    <property type="entry name" value="SNF2/RAD54-like_C"/>
</dbReference>
<evidence type="ECO:0000256" key="1">
    <source>
        <dbReference type="ARBA" id="ARBA00022801"/>
    </source>
</evidence>
<dbReference type="InterPro" id="IPR050496">
    <property type="entry name" value="SNF2_RAD54_helicase_repair"/>
</dbReference>
<feature type="compositionally biased region" description="Polar residues" evidence="2">
    <location>
        <begin position="166"/>
        <end position="175"/>
    </location>
</feature>
<feature type="compositionally biased region" description="Acidic residues" evidence="2">
    <location>
        <begin position="813"/>
        <end position="834"/>
    </location>
</feature>
<keyword evidence="6" id="KW-1185">Reference proteome</keyword>
<feature type="region of interest" description="Disordered" evidence="2">
    <location>
        <begin position="811"/>
        <end position="885"/>
    </location>
</feature>
<dbReference type="Pfam" id="PF00176">
    <property type="entry name" value="SNF2-rel_dom"/>
    <property type="match status" value="1"/>
</dbReference>
<evidence type="ECO:0000256" key="2">
    <source>
        <dbReference type="SAM" id="MobiDB-lite"/>
    </source>
</evidence>
<dbReference type="Proteomes" id="UP001165160">
    <property type="component" value="Unassembled WGS sequence"/>
</dbReference>
<feature type="compositionally biased region" description="Pro residues" evidence="2">
    <location>
        <begin position="143"/>
        <end position="157"/>
    </location>
</feature>
<protein>
    <submittedName>
        <fullName evidence="5">Uncharacterized protein</fullName>
    </submittedName>
</protein>
<proteinExistence type="predicted"/>